<reference evidence="7" key="1">
    <citation type="journal article" date="2020" name="Ecol. Evol.">
        <title>Genome structure and content of the rice root-knot nematode (Meloidogyne graminicola).</title>
        <authorList>
            <person name="Phan N.T."/>
            <person name="Danchin E.G.J."/>
            <person name="Klopp C."/>
            <person name="Perfus-Barbeoch L."/>
            <person name="Kozlowski D.K."/>
            <person name="Koutsovoulos G.D."/>
            <person name="Lopez-Roques C."/>
            <person name="Bouchez O."/>
            <person name="Zahm M."/>
            <person name="Besnard G."/>
            <person name="Bellafiore S."/>
        </authorList>
    </citation>
    <scope>NUCLEOTIDE SEQUENCE</scope>
    <source>
        <strain evidence="7">VN-18</strain>
    </source>
</reference>
<dbReference type="GO" id="GO:0016020">
    <property type="term" value="C:membrane"/>
    <property type="evidence" value="ECO:0007669"/>
    <property type="project" value="UniProtKB-SubCell"/>
</dbReference>
<feature type="transmembrane region" description="Helical" evidence="6">
    <location>
        <begin position="39"/>
        <end position="61"/>
    </location>
</feature>
<dbReference type="OrthoDB" id="426527at2759"/>
<protein>
    <submittedName>
        <fullName evidence="7">Uncharacterized protein</fullName>
    </submittedName>
</protein>
<evidence type="ECO:0000256" key="2">
    <source>
        <dbReference type="ARBA" id="ARBA00005731"/>
    </source>
</evidence>
<comment type="similarity">
    <text evidence="2">Belongs to the TMEM144 family.</text>
</comment>
<dbReference type="AlphaFoldDB" id="A0A8S9ZPB8"/>
<evidence type="ECO:0000256" key="3">
    <source>
        <dbReference type="ARBA" id="ARBA00022692"/>
    </source>
</evidence>
<evidence type="ECO:0000313" key="7">
    <source>
        <dbReference type="EMBL" id="KAF7635407.1"/>
    </source>
</evidence>
<accession>A0A8S9ZPB8</accession>
<evidence type="ECO:0000256" key="5">
    <source>
        <dbReference type="ARBA" id="ARBA00023136"/>
    </source>
</evidence>
<evidence type="ECO:0000313" key="8">
    <source>
        <dbReference type="Proteomes" id="UP000605970"/>
    </source>
</evidence>
<evidence type="ECO:0000256" key="6">
    <source>
        <dbReference type="SAM" id="Phobius"/>
    </source>
</evidence>
<organism evidence="7 8">
    <name type="scientific">Meloidogyne graminicola</name>
    <dbReference type="NCBI Taxonomy" id="189291"/>
    <lineage>
        <taxon>Eukaryota</taxon>
        <taxon>Metazoa</taxon>
        <taxon>Ecdysozoa</taxon>
        <taxon>Nematoda</taxon>
        <taxon>Chromadorea</taxon>
        <taxon>Rhabditida</taxon>
        <taxon>Tylenchina</taxon>
        <taxon>Tylenchomorpha</taxon>
        <taxon>Tylenchoidea</taxon>
        <taxon>Meloidogynidae</taxon>
        <taxon>Meloidogyninae</taxon>
        <taxon>Meloidogyne</taxon>
    </lineage>
</organism>
<keyword evidence="3 6" id="KW-0812">Transmembrane</keyword>
<dbReference type="Pfam" id="PF07857">
    <property type="entry name" value="TMEM144"/>
    <property type="match status" value="1"/>
</dbReference>
<feature type="transmembrane region" description="Helical" evidence="6">
    <location>
        <begin position="12"/>
        <end position="33"/>
    </location>
</feature>
<gene>
    <name evidence="7" type="ORF">Mgra_00005226</name>
</gene>
<dbReference type="GO" id="GO:0015144">
    <property type="term" value="F:carbohydrate transmembrane transporter activity"/>
    <property type="evidence" value="ECO:0007669"/>
    <property type="project" value="InterPro"/>
</dbReference>
<keyword evidence="5 6" id="KW-0472">Membrane</keyword>
<comment type="caution">
    <text evidence="7">The sequence shown here is derived from an EMBL/GenBank/DDBJ whole genome shotgun (WGS) entry which is preliminary data.</text>
</comment>
<keyword evidence="8" id="KW-1185">Reference proteome</keyword>
<evidence type="ECO:0000256" key="4">
    <source>
        <dbReference type="ARBA" id="ARBA00022989"/>
    </source>
</evidence>
<dbReference type="InterPro" id="IPR012435">
    <property type="entry name" value="TMEM144"/>
</dbReference>
<sequence length="112" mass="12739">MKNRPVVNSQVILPSLLSGAIWGIGMICLFLSNDLLTQTITYPILITIPGCIASIWSIFYFKEIPLVSTFYFKLIFKINLKNRRNLLINLIAFGLIFIGALFVFLSKRNINL</sequence>
<feature type="transmembrane region" description="Helical" evidence="6">
    <location>
        <begin position="86"/>
        <end position="105"/>
    </location>
</feature>
<name>A0A8S9ZPB8_9BILA</name>
<proteinExistence type="inferred from homology"/>
<keyword evidence="4 6" id="KW-1133">Transmembrane helix</keyword>
<dbReference type="PANTHER" id="PTHR16119">
    <property type="entry name" value="TRANSMEMBRANE PROTEIN 144"/>
    <property type="match status" value="1"/>
</dbReference>
<evidence type="ECO:0000256" key="1">
    <source>
        <dbReference type="ARBA" id="ARBA00004141"/>
    </source>
</evidence>
<comment type="subcellular location">
    <subcellularLocation>
        <location evidence="1">Membrane</location>
        <topology evidence="1">Multi-pass membrane protein</topology>
    </subcellularLocation>
</comment>
<dbReference type="Proteomes" id="UP000605970">
    <property type="component" value="Unassembled WGS sequence"/>
</dbReference>
<dbReference type="InterPro" id="IPR010651">
    <property type="entry name" value="Sugar_transport"/>
</dbReference>
<dbReference type="EMBL" id="JABEBT010000043">
    <property type="protein sequence ID" value="KAF7635407.1"/>
    <property type="molecule type" value="Genomic_DNA"/>
</dbReference>
<dbReference type="PANTHER" id="PTHR16119:SF17">
    <property type="entry name" value="TRANSMEMBRANE PROTEIN 144"/>
    <property type="match status" value="1"/>
</dbReference>